<dbReference type="InterPro" id="IPR000917">
    <property type="entry name" value="Sulfatase_N"/>
</dbReference>
<dbReference type="CDD" id="cd16152">
    <property type="entry name" value="sulfatase_like"/>
    <property type="match status" value="1"/>
</dbReference>
<dbReference type="Proteomes" id="UP000053621">
    <property type="component" value="Unassembled WGS sequence"/>
</dbReference>
<gene>
    <name evidence="4" type="ORF">AUR65_017000</name>
</gene>
<dbReference type="PANTHER" id="PTHR42693:SF53">
    <property type="entry name" value="ENDO-4-O-SULFATASE"/>
    <property type="match status" value="1"/>
</dbReference>
<dbReference type="PANTHER" id="PTHR42693">
    <property type="entry name" value="ARYLSULFATASE FAMILY MEMBER"/>
    <property type="match status" value="1"/>
</dbReference>
<dbReference type="AlphaFoldDB" id="A0A2P4NMS4"/>
<comment type="caution">
    <text evidence="4">The sequence shown here is derived from an EMBL/GenBank/DDBJ whole genome shotgun (WGS) entry which is preliminary data.</text>
</comment>
<accession>A0A2P4NMS4</accession>
<dbReference type="InterPro" id="IPR050738">
    <property type="entry name" value="Sulfatase"/>
</dbReference>
<reference evidence="4" key="1">
    <citation type="submission" date="2017-08" db="EMBL/GenBank/DDBJ databases">
        <title>Haloferax marisrubri sp. nov., isolated from the Discovery deep brine-seawater interface in the Red Sea.</title>
        <authorList>
            <person name="Zhang G."/>
            <person name="Stingl U."/>
        </authorList>
    </citation>
    <scope>NUCLEOTIDE SEQUENCE [LARGE SCALE GENOMIC DNA]</scope>
    <source>
        <strain evidence="4">SB3</strain>
    </source>
</reference>
<protein>
    <submittedName>
        <fullName evidence="4">Arylsulfatase</fullName>
    </submittedName>
</protein>
<evidence type="ECO:0000313" key="4">
    <source>
        <dbReference type="EMBL" id="POG54444.1"/>
    </source>
</evidence>
<proteinExistence type="inferred from homology"/>
<evidence type="ECO:0000259" key="3">
    <source>
        <dbReference type="Pfam" id="PF00884"/>
    </source>
</evidence>
<dbReference type="Gene3D" id="3.30.1120.10">
    <property type="match status" value="1"/>
</dbReference>
<dbReference type="SUPFAM" id="SSF53649">
    <property type="entry name" value="Alkaline phosphatase-like"/>
    <property type="match status" value="1"/>
</dbReference>
<evidence type="ECO:0000313" key="5">
    <source>
        <dbReference type="Proteomes" id="UP000053621"/>
    </source>
</evidence>
<sequence length="433" mass="48563">MIVTDQHRWDTVGAHGSPMDLTPNIDQLAAEGLRFDNAVTPQPVCGSSQSVIHTGRYATETGVWRHSLPLADGERTLAHYFAENGYETGFVGSWHLAGTFDEPVPTSHRGGYEDFWIGADVPEFMTQPTEGMLFDENGEPVTFDKYRADAFADFAIDAIETLSEPFFLMVGFLEPHDQNDQQTFVAPEGYAERYRNNPYVPPDLRDRPGNWFNELPDYYGAVERIDECIGRLTDTLARTGVRDETIVAFTSDHGCHFRSRPGEYKRTCHDASVHVPAVLHGPGIDAGRVVERTVSLVDWAPTILDAAGNDVPESMHGHSLLDDDHPRMGEAFIQLSGSEIGRAIRTDRWKLGVSAPTLTGWRGGKAEKSSDHYVERYLYNLARDPAEQVNLVGRPEYRAVFERLRDRLLEYIRDVEGEDPTIDPVSNPGYQDY</sequence>
<dbReference type="OrthoDB" id="3164at2157"/>
<dbReference type="InterPro" id="IPR017850">
    <property type="entry name" value="Alkaline_phosphatase_core_sf"/>
</dbReference>
<dbReference type="Gene3D" id="3.40.720.10">
    <property type="entry name" value="Alkaline Phosphatase, subunit A"/>
    <property type="match status" value="1"/>
</dbReference>
<dbReference type="Pfam" id="PF00884">
    <property type="entry name" value="Sulfatase"/>
    <property type="match status" value="1"/>
</dbReference>
<keyword evidence="2" id="KW-0378">Hydrolase</keyword>
<feature type="domain" description="Sulfatase N-terminal" evidence="3">
    <location>
        <begin position="2"/>
        <end position="308"/>
    </location>
</feature>
<organism evidence="4 5">
    <name type="scientific">Haloferax marisrubri</name>
    <dbReference type="NCBI Taxonomy" id="1544719"/>
    <lineage>
        <taxon>Archaea</taxon>
        <taxon>Methanobacteriati</taxon>
        <taxon>Methanobacteriota</taxon>
        <taxon>Stenosarchaea group</taxon>
        <taxon>Halobacteria</taxon>
        <taxon>Halobacteriales</taxon>
        <taxon>Haloferacaceae</taxon>
        <taxon>Haloferax</taxon>
    </lineage>
</organism>
<name>A0A2P4NMS4_9EURY</name>
<evidence type="ECO:0000256" key="1">
    <source>
        <dbReference type="ARBA" id="ARBA00008779"/>
    </source>
</evidence>
<evidence type="ECO:0000256" key="2">
    <source>
        <dbReference type="ARBA" id="ARBA00022801"/>
    </source>
</evidence>
<comment type="similarity">
    <text evidence="1">Belongs to the sulfatase family.</text>
</comment>
<keyword evidence="5" id="KW-1185">Reference proteome</keyword>
<dbReference type="GO" id="GO:0004065">
    <property type="term" value="F:arylsulfatase activity"/>
    <property type="evidence" value="ECO:0007669"/>
    <property type="project" value="TreeGrafter"/>
</dbReference>
<dbReference type="EMBL" id="LOPW02000018">
    <property type="protein sequence ID" value="POG54444.1"/>
    <property type="molecule type" value="Genomic_DNA"/>
</dbReference>